<evidence type="ECO:0000313" key="7">
    <source>
        <dbReference type="Proteomes" id="UP001470230"/>
    </source>
</evidence>
<dbReference type="PROSITE" id="PS50294">
    <property type="entry name" value="WD_REPEATS_REGION"/>
    <property type="match status" value="1"/>
</dbReference>
<sequence>MQRCDYDYFNKINSLLADPNTPLPIILKVENFRGAFRKENTKLCQYILLHITEFVDYAFGLKKNNYSNLEIQSNALYALTTQSSNFSKQLTTNRTYLLKLMSFIKKDEPSDEYILKTFCFIFQFMIKLTDGFIFIHLPEKDKFISRLATHIMHNSIFDFLIFLSTSQNQVVIDYITNSQAVMKLLSSIDEKSNTEISVVMNKRIFQILTNISKNTKTTFLPNQISRKHTIESIISYCIQKRCSNGFLFLSYVCDFFRFKKISVILPQIIHSLSNDICDFITDTTLPFIHSKQSALSLLTKSINSEKKLTNKIIEMASQLWTLFFENPCHSILHNSFLNFINVAASVDLKIIDKIKIREKIVDAYEKRDKITATYWGHLHLISAIVLRSIERSLHKPSCSKFKIKSKSRLKSESYSHSSSQFFVNTHSKLNELENLPEFTKYINDTFTPIESFLSTGYGGNLPQKVCDNDSSSSSFYDTSSTKMTNSSILRYLKCKFRNTNYSNTNYYNDSDNYSEKEEEEEVEVESEVGKNKSEEEEKNSNKSENESEDEKSNEEGTDNDDESYRSSLDESESDGFFNLYDFEQKKASHNTVIKTPISLKLEGNLFVLKIPKKIVFGPGGLIIGIASDLSLEIFKLSDFSRIKTRNFDTTLLSFSFSEDESQYFCCFFNKIIVFNLVDSTMSRAYCIEKANRIVMHDTSTRFCTFHEDKRIRAFKLPQNIEIASYKSENNQKITVATFSIDGRYLIVGYESGLISLFDLDIKRPPQTVAGSQYQITSICFDTTRNFLFSAAAENILKKWKQDEDSIKYEKAFKHNAPILAIDIRGNWIVSGLMDKTFSMTNIEENQICYTVKSHSSPILCVAFASYKEMFATASKDRTVKVWTFHKTET</sequence>
<dbReference type="EMBL" id="JAPFFF010000411">
    <property type="protein sequence ID" value="KAK8834423.1"/>
    <property type="molecule type" value="Genomic_DNA"/>
</dbReference>
<dbReference type="SUPFAM" id="SSF50978">
    <property type="entry name" value="WD40 repeat-like"/>
    <property type="match status" value="1"/>
</dbReference>
<evidence type="ECO:0000256" key="1">
    <source>
        <dbReference type="ARBA" id="ARBA00022574"/>
    </source>
</evidence>
<evidence type="ECO:0000256" key="4">
    <source>
        <dbReference type="SAM" id="MobiDB-lite"/>
    </source>
</evidence>
<keyword evidence="1 3" id="KW-0853">WD repeat</keyword>
<reference evidence="5 7" key="1">
    <citation type="submission" date="2024-04" db="EMBL/GenBank/DDBJ databases">
        <title>Tritrichomonas musculus Genome.</title>
        <authorList>
            <person name="Alves-Ferreira E."/>
            <person name="Grigg M."/>
            <person name="Lorenzi H."/>
            <person name="Galac M."/>
        </authorList>
    </citation>
    <scope>NUCLEOTIDE SEQUENCE [LARGE SCALE GENOMIC DNA]</scope>
    <source>
        <strain evidence="5 7">EAF2021</strain>
    </source>
</reference>
<dbReference type="SMART" id="SM00320">
    <property type="entry name" value="WD40"/>
    <property type="match status" value="4"/>
</dbReference>
<feature type="region of interest" description="Disordered" evidence="4">
    <location>
        <begin position="505"/>
        <end position="571"/>
    </location>
</feature>
<dbReference type="InterPro" id="IPR001680">
    <property type="entry name" value="WD40_rpt"/>
</dbReference>
<evidence type="ECO:0000313" key="6">
    <source>
        <dbReference type="EMBL" id="KAK8866350.1"/>
    </source>
</evidence>
<comment type="caution">
    <text evidence="5">The sequence shown here is derived from an EMBL/GenBank/DDBJ whole genome shotgun (WGS) entry which is preliminary data.</text>
</comment>
<feature type="repeat" description="WD" evidence="3">
    <location>
        <begin position="851"/>
        <end position="889"/>
    </location>
</feature>
<keyword evidence="2" id="KW-0677">Repeat</keyword>
<protein>
    <submittedName>
        <fullName evidence="5">Uncharacterized protein</fullName>
    </submittedName>
</protein>
<dbReference type="EMBL" id="JAPFFF010000015">
    <property type="protein sequence ID" value="KAK8866350.1"/>
    <property type="molecule type" value="Genomic_DNA"/>
</dbReference>
<organism evidence="5 7">
    <name type="scientific">Tritrichomonas musculus</name>
    <dbReference type="NCBI Taxonomy" id="1915356"/>
    <lineage>
        <taxon>Eukaryota</taxon>
        <taxon>Metamonada</taxon>
        <taxon>Parabasalia</taxon>
        <taxon>Tritrichomonadida</taxon>
        <taxon>Tritrichomonadidae</taxon>
        <taxon>Tritrichomonas</taxon>
    </lineage>
</organism>
<evidence type="ECO:0000256" key="2">
    <source>
        <dbReference type="ARBA" id="ARBA00022737"/>
    </source>
</evidence>
<gene>
    <name evidence="6" type="ORF">M9Y10_009311</name>
    <name evidence="5" type="ORF">M9Y10_031220</name>
</gene>
<dbReference type="Gene3D" id="2.130.10.10">
    <property type="entry name" value="YVTN repeat-like/Quinoprotein amine dehydrogenase"/>
    <property type="match status" value="2"/>
</dbReference>
<proteinExistence type="predicted"/>
<dbReference type="Pfam" id="PF00400">
    <property type="entry name" value="WD40"/>
    <property type="match status" value="1"/>
</dbReference>
<dbReference type="PROSITE" id="PS50082">
    <property type="entry name" value="WD_REPEATS_2"/>
    <property type="match status" value="1"/>
</dbReference>
<name>A0ABR2GLF8_9EUKA</name>
<feature type="compositionally biased region" description="Acidic residues" evidence="4">
    <location>
        <begin position="546"/>
        <end position="561"/>
    </location>
</feature>
<dbReference type="PANTHER" id="PTHR19848">
    <property type="entry name" value="WD40 REPEAT PROTEIN"/>
    <property type="match status" value="1"/>
</dbReference>
<feature type="compositionally biased region" description="Acidic residues" evidence="4">
    <location>
        <begin position="516"/>
        <end position="526"/>
    </location>
</feature>
<evidence type="ECO:0000313" key="5">
    <source>
        <dbReference type="EMBL" id="KAK8834423.1"/>
    </source>
</evidence>
<feature type="compositionally biased region" description="Basic and acidic residues" evidence="4">
    <location>
        <begin position="527"/>
        <end position="545"/>
    </location>
</feature>
<keyword evidence="7" id="KW-1185">Reference proteome</keyword>
<accession>A0ABR2GLF8</accession>
<evidence type="ECO:0000256" key="3">
    <source>
        <dbReference type="PROSITE-ProRule" id="PRU00221"/>
    </source>
</evidence>
<dbReference type="InterPro" id="IPR036322">
    <property type="entry name" value="WD40_repeat_dom_sf"/>
</dbReference>
<dbReference type="InterPro" id="IPR015943">
    <property type="entry name" value="WD40/YVTN_repeat-like_dom_sf"/>
</dbReference>
<dbReference type="Proteomes" id="UP001470230">
    <property type="component" value="Unassembled WGS sequence"/>
</dbReference>
<dbReference type="PANTHER" id="PTHR19848:SF8">
    <property type="entry name" value="F-BOX AND WD REPEAT DOMAIN CONTAINING 7"/>
    <property type="match status" value="1"/>
</dbReference>